<reference evidence="5 6" key="1">
    <citation type="submission" date="2015-02" db="EMBL/GenBank/DDBJ databases">
        <title>Complete genome of a baculovirus isolated from a medical interest larvae: lLonomia obliqua (Lepidoptera: Saturniidae).</title>
        <authorList>
            <person name="Clara A.-S.W."/>
            <person name="Daniel A.-A.M.P."/>
            <person name="Miguel A.S."/>
            <person name="Jhon F.E.A."/>
            <person name="Fabricio M.S."/>
            <person name="Jose W.L.C."/>
            <person name="Bergmann R.M."/>
            <person name="Fernando M.L."/>
        </authorList>
    </citation>
    <scope>NUCLEOTIDE SEQUENCE [LARGE SCALE GENOMIC DNA]</scope>
    <source>
        <strain evidence="5">SP/2000</strain>
    </source>
</reference>
<evidence type="ECO:0000256" key="2">
    <source>
        <dbReference type="ARBA" id="ARBA00017118"/>
    </source>
</evidence>
<dbReference type="RefSeq" id="YP_009666469.1">
    <property type="nucleotide sequence ID" value="NC_043520.1"/>
</dbReference>
<dbReference type="KEGG" id="vg:40526739"/>
<gene>
    <name evidence="5" type="primary">lef-11</name>
</gene>
<evidence type="ECO:0000256" key="1">
    <source>
        <dbReference type="ARBA" id="ARBA00008271"/>
    </source>
</evidence>
<evidence type="ECO:0000256" key="3">
    <source>
        <dbReference type="ARBA" id="ARBA00023015"/>
    </source>
</evidence>
<protein>
    <recommendedName>
        <fullName evidence="2">Late expression factor 11</fullName>
    </recommendedName>
</protein>
<name>A0A126FC81_9ABAC</name>
<proteinExistence type="inferred from homology"/>
<evidence type="ECO:0000313" key="5">
    <source>
        <dbReference type="EMBL" id="AKN81000.1"/>
    </source>
</evidence>
<dbReference type="InterPro" id="IPR009429">
    <property type="entry name" value="Baculo_LEF-11"/>
</dbReference>
<evidence type="ECO:0000256" key="4">
    <source>
        <dbReference type="ARBA" id="ARBA00023163"/>
    </source>
</evidence>
<sequence length="120" mass="14399">MFQNHTTDTNNCDAICTNRSEIWALIKELTNKRKKELNIKNIDAHVLEDKFEDQYEYIRANLSCATIITDKCWRRKLCVHDRRILRILKIKKTLREEYNLVGKLRYCIVRQNGKCYGNVY</sequence>
<keyword evidence="3" id="KW-0805">Transcription regulation</keyword>
<dbReference type="EMBL" id="KP763670">
    <property type="protein sequence ID" value="AKN81000.1"/>
    <property type="molecule type" value="Genomic_DNA"/>
</dbReference>
<organism evidence="5 6">
    <name type="scientific">Lonomia obliqua multiple nucleopolyhedrovirus</name>
    <dbReference type="NCBI Taxonomy" id="134394"/>
    <lineage>
        <taxon>Viruses</taxon>
        <taxon>Viruses incertae sedis</taxon>
        <taxon>Naldaviricetes</taxon>
        <taxon>Lefavirales</taxon>
        <taxon>Baculoviridae</taxon>
        <taxon>Alphabaculovirus</taxon>
        <taxon>Alphabaculovirus lonobliquae</taxon>
        <taxon>Lonomia obliqua nucleopolyhedrovirus</taxon>
    </lineage>
</organism>
<keyword evidence="6" id="KW-1185">Reference proteome</keyword>
<dbReference type="GeneID" id="40526739"/>
<dbReference type="GO" id="GO:0019058">
    <property type="term" value="P:viral life cycle"/>
    <property type="evidence" value="ECO:0007669"/>
    <property type="project" value="InterPro"/>
</dbReference>
<dbReference type="Proteomes" id="UP000297030">
    <property type="component" value="Segment"/>
</dbReference>
<keyword evidence="4" id="KW-0804">Transcription</keyword>
<comment type="similarity">
    <text evidence="1">Belongs to the baculoviridae LEF-11 family.</text>
</comment>
<dbReference type="Pfam" id="PF06385">
    <property type="entry name" value="Baculo_LEF-11"/>
    <property type="match status" value="1"/>
</dbReference>
<dbReference type="GO" id="GO:0006355">
    <property type="term" value="P:regulation of DNA-templated transcription"/>
    <property type="evidence" value="ECO:0007669"/>
    <property type="project" value="InterPro"/>
</dbReference>
<accession>A0A126FC81</accession>
<evidence type="ECO:0000313" key="6">
    <source>
        <dbReference type="Proteomes" id="UP000297030"/>
    </source>
</evidence>